<sequence length="239" mass="27278">MISIIIPALNEEKYLPLLLESIKKQDFSDYEIIVADAGSTDKTLEIAKNYGCKIVGGGLPAKGRNEGAKVASGEILFFCDSDVILTDNFFEKGLEEFKKRNLDLASVRLIPVPKNKVSFFLVNIFYNWLIILTENILPHAAVGIFVKKEIFDKTGGFDETVKLSEDHYFARQAKKLLKANFGILRSVEIFVSDRRFKTDGWMSVGTRYFLCELYSIFIGPVKTDIFKYKFNHYKDNKKL</sequence>
<comment type="caution">
    <text evidence="7">The sequence shown here is derived from an EMBL/GenBank/DDBJ whole genome shotgun (WGS) entry which is preliminary data.</text>
</comment>
<evidence type="ECO:0000256" key="3">
    <source>
        <dbReference type="ARBA" id="ARBA00022676"/>
    </source>
</evidence>
<dbReference type="Proteomes" id="UP000178650">
    <property type="component" value="Unassembled WGS sequence"/>
</dbReference>
<keyword evidence="4" id="KW-0808">Transferase</keyword>
<dbReference type="STRING" id="1802223.A2358_01265"/>
<dbReference type="GO" id="GO:0005886">
    <property type="term" value="C:plasma membrane"/>
    <property type="evidence" value="ECO:0007669"/>
    <property type="project" value="UniProtKB-SubCell"/>
</dbReference>
<dbReference type="AlphaFoldDB" id="A0A1G2IXK0"/>
<dbReference type="PANTHER" id="PTHR43646">
    <property type="entry name" value="GLYCOSYLTRANSFERASE"/>
    <property type="match status" value="1"/>
</dbReference>
<evidence type="ECO:0000259" key="6">
    <source>
        <dbReference type="Pfam" id="PF00535"/>
    </source>
</evidence>
<evidence type="ECO:0000256" key="2">
    <source>
        <dbReference type="ARBA" id="ARBA00022475"/>
    </source>
</evidence>
<reference evidence="7 8" key="1">
    <citation type="journal article" date="2016" name="Nat. Commun.">
        <title>Thousands of microbial genomes shed light on interconnected biogeochemical processes in an aquifer system.</title>
        <authorList>
            <person name="Anantharaman K."/>
            <person name="Brown C.T."/>
            <person name="Hug L.A."/>
            <person name="Sharon I."/>
            <person name="Castelle C.J."/>
            <person name="Probst A.J."/>
            <person name="Thomas B.C."/>
            <person name="Singh A."/>
            <person name="Wilkins M.J."/>
            <person name="Karaoz U."/>
            <person name="Brodie E.L."/>
            <person name="Williams K.H."/>
            <person name="Hubbard S.S."/>
            <person name="Banfield J.F."/>
        </authorList>
    </citation>
    <scope>NUCLEOTIDE SEQUENCE [LARGE SCALE GENOMIC DNA]</scope>
</reference>
<keyword evidence="5" id="KW-0472">Membrane</keyword>
<comment type="subcellular location">
    <subcellularLocation>
        <location evidence="1">Cell membrane</location>
    </subcellularLocation>
</comment>
<dbReference type="Pfam" id="PF00535">
    <property type="entry name" value="Glycos_transf_2"/>
    <property type="match status" value="1"/>
</dbReference>
<name>A0A1G2IXK0_9BACT</name>
<dbReference type="InterPro" id="IPR001173">
    <property type="entry name" value="Glyco_trans_2-like"/>
</dbReference>
<keyword evidence="3" id="KW-0328">Glycosyltransferase</keyword>
<evidence type="ECO:0000313" key="8">
    <source>
        <dbReference type="Proteomes" id="UP000178650"/>
    </source>
</evidence>
<evidence type="ECO:0000256" key="4">
    <source>
        <dbReference type="ARBA" id="ARBA00022679"/>
    </source>
</evidence>
<organism evidence="7 8">
    <name type="scientific">Candidatus Staskawiczbacteria bacterium RIFOXYB1_FULL_37_44</name>
    <dbReference type="NCBI Taxonomy" id="1802223"/>
    <lineage>
        <taxon>Bacteria</taxon>
        <taxon>Candidatus Staskawicziibacteriota</taxon>
    </lineage>
</organism>
<dbReference type="GO" id="GO:0016757">
    <property type="term" value="F:glycosyltransferase activity"/>
    <property type="evidence" value="ECO:0007669"/>
    <property type="project" value="UniProtKB-KW"/>
</dbReference>
<evidence type="ECO:0000256" key="1">
    <source>
        <dbReference type="ARBA" id="ARBA00004236"/>
    </source>
</evidence>
<proteinExistence type="predicted"/>
<keyword evidence="2" id="KW-1003">Cell membrane</keyword>
<dbReference type="SUPFAM" id="SSF53448">
    <property type="entry name" value="Nucleotide-diphospho-sugar transferases"/>
    <property type="match status" value="1"/>
</dbReference>
<dbReference type="EMBL" id="MHPJ01000001">
    <property type="protein sequence ID" value="OGZ79575.1"/>
    <property type="molecule type" value="Genomic_DNA"/>
</dbReference>
<dbReference type="PANTHER" id="PTHR43646:SF2">
    <property type="entry name" value="GLYCOSYLTRANSFERASE 2-LIKE DOMAIN-CONTAINING PROTEIN"/>
    <property type="match status" value="1"/>
</dbReference>
<accession>A0A1G2IXK0</accession>
<gene>
    <name evidence="7" type="ORF">A2358_01265</name>
</gene>
<dbReference type="Gene3D" id="3.90.550.10">
    <property type="entry name" value="Spore Coat Polysaccharide Biosynthesis Protein SpsA, Chain A"/>
    <property type="match status" value="1"/>
</dbReference>
<protein>
    <recommendedName>
        <fullName evidence="6">Glycosyltransferase 2-like domain-containing protein</fullName>
    </recommendedName>
</protein>
<evidence type="ECO:0000313" key="7">
    <source>
        <dbReference type="EMBL" id="OGZ79575.1"/>
    </source>
</evidence>
<evidence type="ECO:0000256" key="5">
    <source>
        <dbReference type="ARBA" id="ARBA00023136"/>
    </source>
</evidence>
<dbReference type="InterPro" id="IPR029044">
    <property type="entry name" value="Nucleotide-diphossugar_trans"/>
</dbReference>
<feature type="domain" description="Glycosyltransferase 2-like" evidence="6">
    <location>
        <begin position="3"/>
        <end position="140"/>
    </location>
</feature>